<sequence length="295" mass="34654">MSGLEKNIHREITPLKKTDCFLVFDRHRKAFNYPIHFHPEFELNYIHKAAGGRRVVGDHIEQIDERELVLTGPNVYHGWQNFKNSGKRKFHEITIQFPDDVFDHALLDRNLLKPIKVLFQNANRGVLFSKETILQVEKKIHSLSKTNGFDSFLQFQSLLYDLAISRGQTFLTNMSFQHQNDFYNSERIEKVYHFLKENYHRKIKIEEVAELLNMSVISLSRLIKQRTGKSFIEFLIEVRLGSATRSLIETNDSISDICYDCGFNNISNFNRIFKKYQNCTPTEFRISFSGIKSVY</sequence>
<organism evidence="5 6">
    <name type="scientific">Lutimonas vermicola</name>
    <dbReference type="NCBI Taxonomy" id="414288"/>
    <lineage>
        <taxon>Bacteria</taxon>
        <taxon>Pseudomonadati</taxon>
        <taxon>Bacteroidota</taxon>
        <taxon>Flavobacteriia</taxon>
        <taxon>Flavobacteriales</taxon>
        <taxon>Flavobacteriaceae</taxon>
        <taxon>Lutimonas</taxon>
    </lineage>
</organism>
<proteinExistence type="predicted"/>
<dbReference type="SUPFAM" id="SSF46689">
    <property type="entry name" value="Homeodomain-like"/>
    <property type="match status" value="2"/>
</dbReference>
<dbReference type="RefSeq" id="WP_342159743.1">
    <property type="nucleotide sequence ID" value="NZ_JBCDNA010000002.1"/>
</dbReference>
<accession>A0ABU9L2H5</accession>
<dbReference type="SUPFAM" id="SSF51215">
    <property type="entry name" value="Regulatory protein AraC"/>
    <property type="match status" value="1"/>
</dbReference>
<dbReference type="Proteomes" id="UP001474120">
    <property type="component" value="Unassembled WGS sequence"/>
</dbReference>
<dbReference type="PROSITE" id="PS00041">
    <property type="entry name" value="HTH_ARAC_FAMILY_1"/>
    <property type="match status" value="1"/>
</dbReference>
<dbReference type="PROSITE" id="PS01124">
    <property type="entry name" value="HTH_ARAC_FAMILY_2"/>
    <property type="match status" value="1"/>
</dbReference>
<dbReference type="InterPro" id="IPR011051">
    <property type="entry name" value="RmlC_Cupin_sf"/>
</dbReference>
<dbReference type="PRINTS" id="PR00032">
    <property type="entry name" value="HTHARAC"/>
</dbReference>
<name>A0ABU9L2H5_9FLAO</name>
<comment type="caution">
    <text evidence="5">The sequence shown here is derived from an EMBL/GenBank/DDBJ whole genome shotgun (WGS) entry which is preliminary data.</text>
</comment>
<dbReference type="SMART" id="SM00342">
    <property type="entry name" value="HTH_ARAC"/>
    <property type="match status" value="1"/>
</dbReference>
<dbReference type="PANTHER" id="PTHR43280">
    <property type="entry name" value="ARAC-FAMILY TRANSCRIPTIONAL REGULATOR"/>
    <property type="match status" value="1"/>
</dbReference>
<keyword evidence="3" id="KW-0804">Transcription</keyword>
<dbReference type="InterPro" id="IPR018060">
    <property type="entry name" value="HTH_AraC"/>
</dbReference>
<evidence type="ECO:0000259" key="4">
    <source>
        <dbReference type="PROSITE" id="PS01124"/>
    </source>
</evidence>
<gene>
    <name evidence="5" type="ORF">AABB81_07760</name>
</gene>
<reference evidence="5 6" key="1">
    <citation type="submission" date="2024-04" db="EMBL/GenBank/DDBJ databases">
        <title>whole genome sequencing of Lutimonas vermicola strain IMCC1616.</title>
        <authorList>
            <person name="Bae S.S."/>
        </authorList>
    </citation>
    <scope>NUCLEOTIDE SEQUENCE [LARGE SCALE GENOMIC DNA]</scope>
    <source>
        <strain evidence="5 6">IMCC1616</strain>
    </source>
</reference>
<dbReference type="InterPro" id="IPR037923">
    <property type="entry name" value="HTH-like"/>
</dbReference>
<evidence type="ECO:0000256" key="3">
    <source>
        <dbReference type="ARBA" id="ARBA00023163"/>
    </source>
</evidence>
<evidence type="ECO:0000256" key="2">
    <source>
        <dbReference type="ARBA" id="ARBA00023125"/>
    </source>
</evidence>
<dbReference type="InterPro" id="IPR009057">
    <property type="entry name" value="Homeodomain-like_sf"/>
</dbReference>
<evidence type="ECO:0000256" key="1">
    <source>
        <dbReference type="ARBA" id="ARBA00023015"/>
    </source>
</evidence>
<keyword evidence="6" id="KW-1185">Reference proteome</keyword>
<dbReference type="Pfam" id="PF12833">
    <property type="entry name" value="HTH_18"/>
    <property type="match status" value="1"/>
</dbReference>
<feature type="domain" description="HTH araC/xylS-type" evidence="4">
    <location>
        <begin position="189"/>
        <end position="287"/>
    </location>
</feature>
<dbReference type="PANTHER" id="PTHR43280:SF27">
    <property type="entry name" value="TRANSCRIPTIONAL REGULATOR MTLR"/>
    <property type="match status" value="1"/>
</dbReference>
<dbReference type="EMBL" id="JBCDNA010000002">
    <property type="protein sequence ID" value="MEL4455787.1"/>
    <property type="molecule type" value="Genomic_DNA"/>
</dbReference>
<evidence type="ECO:0000313" key="5">
    <source>
        <dbReference type="EMBL" id="MEL4455787.1"/>
    </source>
</evidence>
<dbReference type="SUPFAM" id="SSF51182">
    <property type="entry name" value="RmlC-like cupins"/>
    <property type="match status" value="1"/>
</dbReference>
<keyword evidence="2" id="KW-0238">DNA-binding</keyword>
<keyword evidence="1" id="KW-0805">Transcription regulation</keyword>
<protein>
    <submittedName>
        <fullName evidence="5">AraC family transcriptional regulator</fullName>
    </submittedName>
</protein>
<evidence type="ECO:0000313" key="6">
    <source>
        <dbReference type="Proteomes" id="UP001474120"/>
    </source>
</evidence>
<dbReference type="Gene3D" id="1.10.10.60">
    <property type="entry name" value="Homeodomain-like"/>
    <property type="match status" value="2"/>
</dbReference>
<dbReference type="InterPro" id="IPR018062">
    <property type="entry name" value="HTH_AraC-typ_CS"/>
</dbReference>
<dbReference type="InterPro" id="IPR020449">
    <property type="entry name" value="Tscrpt_reg_AraC-type_HTH"/>
</dbReference>